<reference evidence="1 2" key="1">
    <citation type="journal article" date="2012" name="Nat. Biotechnol.">
        <title>Draft genome sequence of pigeonpea (Cajanus cajan), an orphan legume crop of resource-poor farmers.</title>
        <authorList>
            <person name="Varshney R.K."/>
            <person name="Chen W."/>
            <person name="Li Y."/>
            <person name="Bharti A.K."/>
            <person name="Saxena R.K."/>
            <person name="Schlueter J.A."/>
            <person name="Donoghue M.T."/>
            <person name="Azam S."/>
            <person name="Fan G."/>
            <person name="Whaley A.M."/>
            <person name="Farmer A.D."/>
            <person name="Sheridan J."/>
            <person name="Iwata A."/>
            <person name="Tuteja R."/>
            <person name="Penmetsa R.V."/>
            <person name="Wu W."/>
            <person name="Upadhyaya H.D."/>
            <person name="Yang S.P."/>
            <person name="Shah T."/>
            <person name="Saxena K.B."/>
            <person name="Michael T."/>
            <person name="McCombie W.R."/>
            <person name="Yang B."/>
            <person name="Zhang G."/>
            <person name="Yang H."/>
            <person name="Wang J."/>
            <person name="Spillane C."/>
            <person name="Cook D.R."/>
            <person name="May G.D."/>
            <person name="Xu X."/>
            <person name="Jackson S.A."/>
        </authorList>
    </citation>
    <scope>NUCLEOTIDE SEQUENCE [LARGE SCALE GENOMIC DNA]</scope>
    <source>
        <strain evidence="2">cv. Asha</strain>
    </source>
</reference>
<evidence type="ECO:0000313" key="2">
    <source>
        <dbReference type="Proteomes" id="UP000075243"/>
    </source>
</evidence>
<evidence type="ECO:0000313" key="1">
    <source>
        <dbReference type="EMBL" id="KYP63254.1"/>
    </source>
</evidence>
<dbReference type="Gramene" id="C.cajan_17310.t">
    <property type="protein sequence ID" value="C.cajan_17310.t"/>
    <property type="gene ID" value="C.cajan_17310"/>
</dbReference>
<dbReference type="InterPro" id="IPR043502">
    <property type="entry name" value="DNA/RNA_pol_sf"/>
</dbReference>
<proteinExistence type="predicted"/>
<dbReference type="OMA" id="DSHWARF"/>
<dbReference type="SUPFAM" id="SSF56672">
    <property type="entry name" value="DNA/RNA polymerases"/>
    <property type="match status" value="1"/>
</dbReference>
<protein>
    <submittedName>
        <fullName evidence="1">Retrovirus-related Pol polyprotein from transposon TNT 1-94</fullName>
    </submittedName>
</protein>
<organism evidence="1 2">
    <name type="scientific">Cajanus cajan</name>
    <name type="common">Pigeon pea</name>
    <name type="synonym">Cajanus indicus</name>
    <dbReference type="NCBI Taxonomy" id="3821"/>
    <lineage>
        <taxon>Eukaryota</taxon>
        <taxon>Viridiplantae</taxon>
        <taxon>Streptophyta</taxon>
        <taxon>Embryophyta</taxon>
        <taxon>Tracheophyta</taxon>
        <taxon>Spermatophyta</taxon>
        <taxon>Magnoliopsida</taxon>
        <taxon>eudicotyledons</taxon>
        <taxon>Gunneridae</taxon>
        <taxon>Pentapetalae</taxon>
        <taxon>rosids</taxon>
        <taxon>fabids</taxon>
        <taxon>Fabales</taxon>
        <taxon>Fabaceae</taxon>
        <taxon>Papilionoideae</taxon>
        <taxon>50 kb inversion clade</taxon>
        <taxon>NPAAA clade</taxon>
        <taxon>indigoferoid/millettioid clade</taxon>
        <taxon>Phaseoleae</taxon>
        <taxon>Cajanus</taxon>
    </lineage>
</organism>
<dbReference type="EMBL" id="CM003610">
    <property type="protein sequence ID" value="KYP63254.1"/>
    <property type="molecule type" value="Genomic_DNA"/>
</dbReference>
<dbReference type="PANTHER" id="PTHR11439">
    <property type="entry name" value="GAG-POL-RELATED RETROTRANSPOSON"/>
    <property type="match status" value="1"/>
</dbReference>
<sequence length="261" mass="29476">MDILSECGLLGCKPADFPMCHNHKLALANGPAYDEPTRYRCLVGRLVYLTITLPELSYIVHTFSQFLQHPLQEHYDAVLCVLRYIKGNPGQGLLLSSTCDLHLRAYCDSHWARFPVTRRSIIGYFITLGQSSVSWKSKKQPTISRSSAKAKYRSMAVATLELLWIKALLQDIGVPHSMPMKLYYDSQSAIHIASNLVFQERTKLIELDCHFVREHVMAKTISTEHIQTSSQPADLLTKTLGKKQFEFLLSKLGISSLHAPT</sequence>
<dbReference type="AlphaFoldDB" id="A0A151T8C4"/>
<gene>
    <name evidence="1" type="ORF">KK1_017821</name>
</gene>
<name>A0A151T8C4_CAJCA</name>
<dbReference type="Proteomes" id="UP000075243">
    <property type="component" value="Chromosome 8"/>
</dbReference>
<accession>A0A151T8C4</accession>
<keyword evidence="2" id="KW-1185">Reference proteome</keyword>
<dbReference type="CDD" id="cd09272">
    <property type="entry name" value="RNase_HI_RT_Ty1"/>
    <property type="match status" value="1"/>
</dbReference>
<dbReference type="PANTHER" id="PTHR11439:SF511">
    <property type="match status" value="1"/>
</dbReference>